<dbReference type="RefSeq" id="WP_167939578.1">
    <property type="nucleotide sequence ID" value="NZ_JAATJA010000001.1"/>
</dbReference>
<dbReference type="EMBL" id="JAATJA010000001">
    <property type="protein sequence ID" value="NJB66441.1"/>
    <property type="molecule type" value="Genomic_DNA"/>
</dbReference>
<dbReference type="Pfam" id="PF05354">
    <property type="entry name" value="Phage_attach"/>
    <property type="match status" value="1"/>
</dbReference>
<dbReference type="AlphaFoldDB" id="A0A846QDR0"/>
<name>A0A846QDR0_9BACT</name>
<dbReference type="InterPro" id="IPR008018">
    <property type="entry name" value="Phage_tail_attach_FII"/>
</dbReference>
<dbReference type="Proteomes" id="UP000580856">
    <property type="component" value="Unassembled WGS sequence"/>
</dbReference>
<proteinExistence type="predicted"/>
<dbReference type="GO" id="GO:0019068">
    <property type="term" value="P:virion assembly"/>
    <property type="evidence" value="ECO:0007669"/>
    <property type="project" value="InterPro"/>
</dbReference>
<organism evidence="1 2">
    <name type="scientific">Desulfobaculum xiamenense</name>
    <dbReference type="NCBI Taxonomy" id="995050"/>
    <lineage>
        <taxon>Bacteria</taxon>
        <taxon>Pseudomonadati</taxon>
        <taxon>Thermodesulfobacteriota</taxon>
        <taxon>Desulfovibrionia</taxon>
        <taxon>Desulfovibrionales</taxon>
        <taxon>Desulfovibrionaceae</taxon>
        <taxon>Desulfobaculum</taxon>
    </lineage>
</organism>
<keyword evidence="2" id="KW-1185">Reference proteome</keyword>
<reference evidence="1 2" key="1">
    <citation type="submission" date="2020-03" db="EMBL/GenBank/DDBJ databases">
        <title>Genomic Encyclopedia of Type Strains, Phase IV (KMG-IV): sequencing the most valuable type-strain genomes for metagenomic binning, comparative biology and taxonomic classification.</title>
        <authorList>
            <person name="Goeker M."/>
        </authorList>
    </citation>
    <scope>NUCLEOTIDE SEQUENCE [LARGE SCALE GENOMIC DNA]</scope>
    <source>
        <strain evidence="1 2">DSM 24233</strain>
    </source>
</reference>
<comment type="caution">
    <text evidence="1">The sequence shown here is derived from an EMBL/GenBank/DDBJ whole genome shotgun (WGS) entry which is preliminary data.</text>
</comment>
<sequence length="104" mass="10788">MNAATVMDAVFAQTGRAALYRADPAACGLEVTVRMEHGGRDASGGEAVIKVRVSEVPAEPRNGALFVVNGQTYTVAGICAAPQTTAHVWACACVTGRLAAWRQA</sequence>
<protein>
    <submittedName>
        <fullName evidence="1">Uncharacterized protein</fullName>
    </submittedName>
</protein>
<accession>A0A846QDR0</accession>
<evidence type="ECO:0000313" key="2">
    <source>
        <dbReference type="Proteomes" id="UP000580856"/>
    </source>
</evidence>
<gene>
    <name evidence="1" type="ORF">GGQ74_000081</name>
</gene>
<evidence type="ECO:0000313" key="1">
    <source>
        <dbReference type="EMBL" id="NJB66441.1"/>
    </source>
</evidence>